<feature type="region of interest" description="Disordered" evidence="1">
    <location>
        <begin position="102"/>
        <end position="125"/>
    </location>
</feature>
<protein>
    <submittedName>
        <fullName evidence="2">Uncharacterized protein</fullName>
    </submittedName>
</protein>
<feature type="compositionally biased region" description="Low complexity" evidence="1">
    <location>
        <begin position="176"/>
        <end position="189"/>
    </location>
</feature>
<evidence type="ECO:0000313" key="3">
    <source>
        <dbReference type="Proteomes" id="UP000077266"/>
    </source>
</evidence>
<evidence type="ECO:0000313" key="2">
    <source>
        <dbReference type="EMBL" id="KZV95891.1"/>
    </source>
</evidence>
<feature type="compositionally biased region" description="Basic residues" evidence="1">
    <location>
        <begin position="102"/>
        <end position="115"/>
    </location>
</feature>
<sequence length="327" mass="35667">MSVPQPLAPAAPPVQLTSSSAAASAPQRTFVPLHKLRRRTATSVCAGHFDEVATPRGGIPKYTPLSGVENVDWLGAVRRERERQGYANSDGAYGVATHAAGRHKSDKHARRHGHPGHYAAYDPYLDDEDEYDYGNDLYSDLDDDDDELGARSVASSVTSRTSSRPPHTPYDFDFMSPTSVSPTFTSTSYPFPPAISRRYTTGDVNAMQTVRKTQGKTRPRAESMTSDPDIPLAKRYKVDRFNSSTPVNSKNGHSTSHAQMSNTSSAQAARARKAARKGWKGWVEVEDDTPAPPTLIKLDAPAVILPQRRTRSGKNFDGIGVGDGNWI</sequence>
<feature type="compositionally biased region" description="Low complexity" evidence="1">
    <location>
        <begin position="152"/>
        <end position="163"/>
    </location>
</feature>
<reference evidence="2 3" key="1">
    <citation type="journal article" date="2016" name="Mol. Biol. Evol.">
        <title>Comparative Genomics of Early-Diverging Mushroom-Forming Fungi Provides Insights into the Origins of Lignocellulose Decay Capabilities.</title>
        <authorList>
            <person name="Nagy L.G."/>
            <person name="Riley R."/>
            <person name="Tritt A."/>
            <person name="Adam C."/>
            <person name="Daum C."/>
            <person name="Floudas D."/>
            <person name="Sun H."/>
            <person name="Yadav J.S."/>
            <person name="Pangilinan J."/>
            <person name="Larsson K.H."/>
            <person name="Matsuura K."/>
            <person name="Barry K."/>
            <person name="Labutti K."/>
            <person name="Kuo R."/>
            <person name="Ohm R.A."/>
            <person name="Bhattacharya S.S."/>
            <person name="Shirouzu T."/>
            <person name="Yoshinaga Y."/>
            <person name="Martin F.M."/>
            <person name="Grigoriev I.V."/>
            <person name="Hibbett D.S."/>
        </authorList>
    </citation>
    <scope>NUCLEOTIDE SEQUENCE [LARGE SCALE GENOMIC DNA]</scope>
    <source>
        <strain evidence="2 3">HHB12029</strain>
    </source>
</reference>
<feature type="compositionally biased region" description="Pro residues" evidence="1">
    <location>
        <begin position="1"/>
        <end position="12"/>
    </location>
</feature>
<feature type="compositionally biased region" description="Polar residues" evidence="1">
    <location>
        <begin position="241"/>
        <end position="267"/>
    </location>
</feature>
<name>A0A165K6W2_EXIGL</name>
<gene>
    <name evidence="2" type="ORF">EXIGLDRAFT_834047</name>
</gene>
<organism evidence="2 3">
    <name type="scientific">Exidia glandulosa HHB12029</name>
    <dbReference type="NCBI Taxonomy" id="1314781"/>
    <lineage>
        <taxon>Eukaryota</taxon>
        <taxon>Fungi</taxon>
        <taxon>Dikarya</taxon>
        <taxon>Basidiomycota</taxon>
        <taxon>Agaricomycotina</taxon>
        <taxon>Agaricomycetes</taxon>
        <taxon>Auriculariales</taxon>
        <taxon>Exidiaceae</taxon>
        <taxon>Exidia</taxon>
    </lineage>
</organism>
<dbReference type="InParanoid" id="A0A165K6W2"/>
<dbReference type="EMBL" id="KV425950">
    <property type="protein sequence ID" value="KZV95891.1"/>
    <property type="molecule type" value="Genomic_DNA"/>
</dbReference>
<dbReference type="Proteomes" id="UP000077266">
    <property type="component" value="Unassembled WGS sequence"/>
</dbReference>
<accession>A0A165K6W2</accession>
<feature type="compositionally biased region" description="Polar residues" evidence="1">
    <location>
        <begin position="198"/>
        <end position="212"/>
    </location>
</feature>
<feature type="region of interest" description="Disordered" evidence="1">
    <location>
        <begin position="1"/>
        <end position="25"/>
    </location>
</feature>
<dbReference type="OrthoDB" id="3267892at2759"/>
<dbReference type="AlphaFoldDB" id="A0A165K6W2"/>
<evidence type="ECO:0000256" key="1">
    <source>
        <dbReference type="SAM" id="MobiDB-lite"/>
    </source>
</evidence>
<feature type="region of interest" description="Disordered" evidence="1">
    <location>
        <begin position="152"/>
        <end position="275"/>
    </location>
</feature>
<proteinExistence type="predicted"/>
<keyword evidence="3" id="KW-1185">Reference proteome</keyword>